<dbReference type="Gene3D" id="1.20.1270.60">
    <property type="entry name" value="Arfaptin homology (AH) domain/BAR domain"/>
    <property type="match status" value="1"/>
</dbReference>
<dbReference type="GO" id="GO:0005829">
    <property type="term" value="C:cytosol"/>
    <property type="evidence" value="ECO:0007669"/>
    <property type="project" value="TreeGrafter"/>
</dbReference>
<evidence type="ECO:0000256" key="1">
    <source>
        <dbReference type="ARBA" id="ARBA00004245"/>
    </source>
</evidence>
<feature type="compositionally biased region" description="Low complexity" evidence="8">
    <location>
        <begin position="248"/>
        <end position="261"/>
    </location>
</feature>
<dbReference type="SUPFAM" id="SSF103657">
    <property type="entry name" value="BAR/IMD domain-like"/>
    <property type="match status" value="1"/>
</dbReference>
<organism evidence="11 12">
    <name type="scientific">Gambusia affinis</name>
    <name type="common">Western mosquitofish</name>
    <name type="synonym">Heterandria affinis</name>
    <dbReference type="NCBI Taxonomy" id="33528"/>
    <lineage>
        <taxon>Eukaryota</taxon>
        <taxon>Metazoa</taxon>
        <taxon>Chordata</taxon>
        <taxon>Craniata</taxon>
        <taxon>Vertebrata</taxon>
        <taxon>Euteleostomi</taxon>
        <taxon>Actinopterygii</taxon>
        <taxon>Neopterygii</taxon>
        <taxon>Teleostei</taxon>
        <taxon>Neoteleostei</taxon>
        <taxon>Acanthomorphata</taxon>
        <taxon>Ovalentaria</taxon>
        <taxon>Atherinomorphae</taxon>
        <taxon>Cyprinodontiformes</taxon>
        <taxon>Poeciliidae</taxon>
        <taxon>Poeciliinae</taxon>
        <taxon>Gambusia</taxon>
    </lineage>
</organism>
<keyword evidence="6" id="KW-0206">Cytoskeleton</keyword>
<keyword evidence="4" id="KW-0597">Phosphoprotein</keyword>
<dbReference type="Pfam" id="PF08397">
    <property type="entry name" value="IMD"/>
    <property type="match status" value="1"/>
</dbReference>
<dbReference type="Proteomes" id="UP000250572">
    <property type="component" value="Unassembled WGS sequence"/>
</dbReference>
<evidence type="ECO:0000256" key="8">
    <source>
        <dbReference type="SAM" id="MobiDB-lite"/>
    </source>
</evidence>
<dbReference type="InterPro" id="IPR027267">
    <property type="entry name" value="AH/BAR_dom_sf"/>
</dbReference>
<dbReference type="PANTHER" id="PTHR14206">
    <property type="entry name" value="BRAIN-SPECIFIC ANGIOGENESIS INHIBITOR 1-ASSOCIATED PROTEIN 2"/>
    <property type="match status" value="1"/>
</dbReference>
<evidence type="ECO:0000256" key="3">
    <source>
        <dbReference type="ARBA" id="ARBA00022490"/>
    </source>
</evidence>
<name>A0A315VG16_GAMAF</name>
<keyword evidence="3" id="KW-0963">Cytoplasm</keyword>
<dbReference type="FunFam" id="1.20.1270.60:FF:000165">
    <property type="entry name" value="BAI1-associated protein 2"/>
    <property type="match status" value="1"/>
</dbReference>
<dbReference type="GO" id="GO:0030838">
    <property type="term" value="P:positive regulation of actin filament polymerization"/>
    <property type="evidence" value="ECO:0007669"/>
    <property type="project" value="TreeGrafter"/>
</dbReference>
<comment type="subcellular location">
    <subcellularLocation>
        <location evidence="1">Cytoplasm</location>
        <location evidence="1">Cytoskeleton</location>
    </subcellularLocation>
</comment>
<evidence type="ECO:0000313" key="11">
    <source>
        <dbReference type="EMBL" id="PWA21982.1"/>
    </source>
</evidence>
<dbReference type="SUPFAM" id="SSF50044">
    <property type="entry name" value="SH3-domain"/>
    <property type="match status" value="1"/>
</dbReference>
<feature type="compositionally biased region" description="Polar residues" evidence="8">
    <location>
        <begin position="213"/>
        <end position="230"/>
    </location>
</feature>
<evidence type="ECO:0000259" key="10">
    <source>
        <dbReference type="PROSITE" id="PS51338"/>
    </source>
</evidence>
<dbReference type="PROSITE" id="PS50002">
    <property type="entry name" value="SH3"/>
    <property type="match status" value="1"/>
</dbReference>
<evidence type="ECO:0000259" key="9">
    <source>
        <dbReference type="PROSITE" id="PS50002"/>
    </source>
</evidence>
<feature type="domain" description="IMD" evidence="10">
    <location>
        <begin position="1"/>
        <end position="171"/>
    </location>
</feature>
<accession>A0A315VG16</accession>
<keyword evidence="12" id="KW-1185">Reference proteome</keyword>
<evidence type="ECO:0000256" key="6">
    <source>
        <dbReference type="ARBA" id="ARBA00023212"/>
    </source>
</evidence>
<dbReference type="EMBL" id="NHOQ01001854">
    <property type="protein sequence ID" value="PWA21982.1"/>
    <property type="molecule type" value="Genomic_DNA"/>
</dbReference>
<evidence type="ECO:0000256" key="5">
    <source>
        <dbReference type="ARBA" id="ARBA00023054"/>
    </source>
</evidence>
<dbReference type="GO" id="GO:0005654">
    <property type="term" value="C:nucleoplasm"/>
    <property type="evidence" value="ECO:0007669"/>
    <property type="project" value="TreeGrafter"/>
</dbReference>
<evidence type="ECO:0000256" key="4">
    <source>
        <dbReference type="ARBA" id="ARBA00022553"/>
    </source>
</evidence>
<evidence type="ECO:0000256" key="2">
    <source>
        <dbReference type="ARBA" id="ARBA00022443"/>
    </source>
</evidence>
<comment type="caution">
    <text evidence="11">The sequence shown here is derived from an EMBL/GenBank/DDBJ whole genome shotgun (WGS) entry which is preliminary data.</text>
</comment>
<keyword evidence="5" id="KW-0175">Coiled coil</keyword>
<proteinExistence type="predicted"/>
<dbReference type="InterPro" id="IPR036028">
    <property type="entry name" value="SH3-like_dom_sf"/>
</dbReference>
<dbReference type="GO" id="GO:0005856">
    <property type="term" value="C:cytoskeleton"/>
    <property type="evidence" value="ECO:0007669"/>
    <property type="project" value="UniProtKB-SubCell"/>
</dbReference>
<dbReference type="SMART" id="SM00326">
    <property type="entry name" value="SH3"/>
    <property type="match status" value="1"/>
</dbReference>
<evidence type="ECO:0000313" key="12">
    <source>
        <dbReference type="Proteomes" id="UP000250572"/>
    </source>
</evidence>
<dbReference type="FunFam" id="2.30.30.40:FF:000018">
    <property type="entry name" value="Brain-specific angiogenesis inhibitor 1-associated protein 2"/>
    <property type="match status" value="1"/>
</dbReference>
<protein>
    <recommendedName>
        <fullName evidence="13">Brain-specific angiogenesis inhibitor 1-associated protein 2-like protein 1</fullName>
    </recommendedName>
</protein>
<feature type="non-terminal residue" evidence="11">
    <location>
        <position position="507"/>
    </location>
</feature>
<dbReference type="GO" id="GO:0051764">
    <property type="term" value="P:actin crosslink formation"/>
    <property type="evidence" value="ECO:0007669"/>
    <property type="project" value="TreeGrafter"/>
</dbReference>
<reference evidence="11 12" key="1">
    <citation type="journal article" date="2018" name="G3 (Bethesda)">
        <title>A High-Quality Reference Genome for the Invasive Mosquitofish Gambusia affinis Using a Chicago Library.</title>
        <authorList>
            <person name="Hoffberg S.L."/>
            <person name="Troendle N.J."/>
            <person name="Glenn T.C."/>
            <person name="Mahmud O."/>
            <person name="Louha S."/>
            <person name="Chalopin D."/>
            <person name="Bennetzen J.L."/>
            <person name="Mauricio R."/>
        </authorList>
    </citation>
    <scope>NUCLEOTIDE SEQUENCE [LARGE SCALE GENOMIC DNA]</scope>
    <source>
        <strain evidence="11">NE01/NJP1002.9</strain>
        <tissue evidence="11">Muscle</tissue>
    </source>
</reference>
<dbReference type="AlphaFoldDB" id="A0A315VG16"/>
<keyword evidence="2 7" id="KW-0728">SH3 domain</keyword>
<evidence type="ECO:0000256" key="7">
    <source>
        <dbReference type="PROSITE-ProRule" id="PRU00192"/>
    </source>
</evidence>
<feature type="region of interest" description="Disordered" evidence="8">
    <location>
        <begin position="329"/>
        <end position="397"/>
    </location>
</feature>
<dbReference type="InterPro" id="IPR013606">
    <property type="entry name" value="I-BAR_dom"/>
</dbReference>
<feature type="domain" description="SH3" evidence="9">
    <location>
        <begin position="265"/>
        <end position="328"/>
    </location>
</feature>
<dbReference type="InterPro" id="IPR027681">
    <property type="entry name" value="IRSp53/IRTKS/Pinkbar"/>
</dbReference>
<feature type="region of interest" description="Disordered" evidence="8">
    <location>
        <begin position="169"/>
        <end position="264"/>
    </location>
</feature>
<dbReference type="GO" id="GO:0051017">
    <property type="term" value="P:actin filament bundle assembly"/>
    <property type="evidence" value="ECO:0007669"/>
    <property type="project" value="TreeGrafter"/>
</dbReference>
<sequence>MAESHWKLHTELEENFKRFHREIIVELEKKTDMDVKYMTATFKRYQTDYKQKQESLDRSQTDLKKLKRKGQSKHAFKYDLKENEYLETISSRQMDMQKFIADGCREALVEEKRRFWFLAEKHCMFSSQLSSFHDKAKELLSTRLPSWQERCSNVDKVPDTVASMIQGLSTDTESAQTRRHSKNHVGPLTPPPAPPLKISPLANMFNPEPRTPLSPSSDLSSGTTRDTPVQNAAPARPENPPDCPLQGSLGDLSRSTSMSSGLSGGTKFQVKTIFPHTAGNNDTLLSFDHGDVITLLIHQEKDGWLYGELDRTQQRGWFPSSYCRPYADQSTSSRYGDMAAGQGADAASLQEEEEGDEDYEPVLLPPPDYSDVNPSKPALPETPPPQNTSKQTSSLSLTTETELSCPSWLPSRWTSGRPFCLHDAGTGPSLLGAPQSELGCFLPCQSSRYSTPSGWTSVLVLSAAPHPEQLLGRLHPEGNSWSDWSVFQQTGQVAMERVKGAGRIFNC</sequence>
<feature type="compositionally biased region" description="Pro residues" evidence="8">
    <location>
        <begin position="188"/>
        <end position="197"/>
    </location>
</feature>
<dbReference type="Gene3D" id="2.30.30.40">
    <property type="entry name" value="SH3 Domains"/>
    <property type="match status" value="1"/>
</dbReference>
<dbReference type="PANTHER" id="PTHR14206:SF8">
    <property type="entry name" value="BAI1-ASSOCIATED PROTEIN 2-LIKE 1 ISOFORM X1"/>
    <property type="match status" value="1"/>
</dbReference>
<evidence type="ECO:0008006" key="13">
    <source>
        <dbReference type="Google" id="ProtNLM"/>
    </source>
</evidence>
<dbReference type="GO" id="GO:0007009">
    <property type="term" value="P:plasma membrane organization"/>
    <property type="evidence" value="ECO:0007669"/>
    <property type="project" value="InterPro"/>
</dbReference>
<gene>
    <name evidence="11" type="ORF">CCH79_00020763</name>
</gene>
<dbReference type="PROSITE" id="PS51338">
    <property type="entry name" value="IMD"/>
    <property type="match status" value="1"/>
</dbReference>
<dbReference type="Pfam" id="PF14604">
    <property type="entry name" value="SH3_9"/>
    <property type="match status" value="1"/>
</dbReference>
<feature type="compositionally biased region" description="Low complexity" evidence="8">
    <location>
        <begin position="336"/>
        <end position="347"/>
    </location>
</feature>
<feature type="compositionally biased region" description="Acidic residues" evidence="8">
    <location>
        <begin position="350"/>
        <end position="360"/>
    </location>
</feature>
<dbReference type="InterPro" id="IPR001452">
    <property type="entry name" value="SH3_domain"/>
</dbReference>